<name>A0A402A3U5_9CHLR</name>
<keyword evidence="2" id="KW-1185">Reference proteome</keyword>
<protein>
    <submittedName>
        <fullName evidence="1">Lysine biosynthesis protein LysW</fullName>
    </submittedName>
</protein>
<organism evidence="1 2">
    <name type="scientific">Tengunoibacter tsumagoiensis</name>
    <dbReference type="NCBI Taxonomy" id="2014871"/>
    <lineage>
        <taxon>Bacteria</taxon>
        <taxon>Bacillati</taxon>
        <taxon>Chloroflexota</taxon>
        <taxon>Ktedonobacteria</taxon>
        <taxon>Ktedonobacterales</taxon>
        <taxon>Dictyobacteraceae</taxon>
        <taxon>Tengunoibacter</taxon>
    </lineage>
</organism>
<reference evidence="2" key="1">
    <citation type="submission" date="2018-12" db="EMBL/GenBank/DDBJ databases">
        <title>Tengunoibacter tsumagoiensis gen. nov., sp. nov., Dictyobacter kobayashii sp. nov., D. alpinus sp. nov., and D. joshuensis sp. nov. and description of Dictyobacteraceae fam. nov. within the order Ktedonobacterales isolated from Tengu-no-mugimeshi.</title>
        <authorList>
            <person name="Wang C.M."/>
            <person name="Zheng Y."/>
            <person name="Sakai Y."/>
            <person name="Toyoda A."/>
            <person name="Minakuchi Y."/>
            <person name="Abe K."/>
            <person name="Yokota A."/>
            <person name="Yabe S."/>
        </authorList>
    </citation>
    <scope>NUCLEOTIDE SEQUENCE [LARGE SCALE GENOMIC DNA]</scope>
    <source>
        <strain evidence="2">Uno3</strain>
    </source>
</reference>
<dbReference type="Pfam" id="PF21344">
    <property type="entry name" value="Zn_ribbon_LysW"/>
    <property type="match status" value="1"/>
</dbReference>
<comment type="caution">
    <text evidence="1">The sequence shown here is derived from an EMBL/GenBank/DDBJ whole genome shotgun (WGS) entry which is preliminary data.</text>
</comment>
<dbReference type="PANTHER" id="PTHR40393:SF1">
    <property type="entry name" value="LYSINE BIOSYNTHESIS PROTEIN-RELATED"/>
    <property type="match status" value="1"/>
</dbReference>
<accession>A0A402A3U5</accession>
<gene>
    <name evidence="1" type="ORF">KTT_35750</name>
</gene>
<dbReference type="RefSeq" id="WP_126581220.1">
    <property type="nucleotide sequence ID" value="NZ_BIFR01000001.1"/>
</dbReference>
<dbReference type="OrthoDB" id="2628219at2"/>
<dbReference type="AlphaFoldDB" id="A0A402A3U5"/>
<dbReference type="PANTHER" id="PTHR40393">
    <property type="entry name" value="LYSINE BIOSYNTHESIS PROTEIN-RELATED-RELATED"/>
    <property type="match status" value="1"/>
</dbReference>
<sequence>MAQPANCPDCDAEVVFAPNTMVGEIIFCPDCNAELEVTNVEHPEVAPAPQVEEDWGE</sequence>
<dbReference type="EMBL" id="BIFR01000001">
    <property type="protein sequence ID" value="GCE13716.1"/>
    <property type="molecule type" value="Genomic_DNA"/>
</dbReference>
<dbReference type="Gene3D" id="2.20.28.160">
    <property type="match status" value="1"/>
</dbReference>
<evidence type="ECO:0000313" key="2">
    <source>
        <dbReference type="Proteomes" id="UP000287352"/>
    </source>
</evidence>
<dbReference type="Proteomes" id="UP000287352">
    <property type="component" value="Unassembled WGS sequence"/>
</dbReference>
<dbReference type="InterPro" id="IPR005906">
    <property type="entry name" value="LysW"/>
</dbReference>
<proteinExistence type="predicted"/>
<evidence type="ECO:0000313" key="1">
    <source>
        <dbReference type="EMBL" id="GCE13716.1"/>
    </source>
</evidence>